<dbReference type="SUPFAM" id="SSF53822">
    <property type="entry name" value="Periplasmic binding protein-like I"/>
    <property type="match status" value="1"/>
</dbReference>
<proteinExistence type="inferred from homology"/>
<protein>
    <submittedName>
        <fullName evidence="6">Substrate-binding domain-containing protein</fullName>
    </submittedName>
</protein>
<dbReference type="Pfam" id="PF13407">
    <property type="entry name" value="Peripla_BP_4"/>
    <property type="match status" value="1"/>
</dbReference>
<organism evidence="6 7">
    <name type="scientific">Nocardioides acrostichi</name>
    <dbReference type="NCBI Taxonomy" id="2784339"/>
    <lineage>
        <taxon>Bacteria</taxon>
        <taxon>Bacillati</taxon>
        <taxon>Actinomycetota</taxon>
        <taxon>Actinomycetes</taxon>
        <taxon>Propionibacteriales</taxon>
        <taxon>Nocardioidaceae</taxon>
        <taxon>Nocardioides</taxon>
    </lineage>
</organism>
<dbReference type="GO" id="GO:0030313">
    <property type="term" value="C:cell envelope"/>
    <property type="evidence" value="ECO:0007669"/>
    <property type="project" value="UniProtKB-SubCell"/>
</dbReference>
<comment type="subcellular location">
    <subcellularLocation>
        <location evidence="1">Cell envelope</location>
    </subcellularLocation>
</comment>
<name>A0A930UXA4_9ACTN</name>
<reference evidence="6" key="1">
    <citation type="submission" date="2020-11" db="EMBL/GenBank/DDBJ databases">
        <title>Nocardioides sp. CBS4Y-1, whole genome shotgun sequence.</title>
        <authorList>
            <person name="Tuo L."/>
        </authorList>
    </citation>
    <scope>NUCLEOTIDE SEQUENCE</scope>
    <source>
        <strain evidence="6">CBS4Y-1</strain>
    </source>
</reference>
<evidence type="ECO:0000256" key="2">
    <source>
        <dbReference type="ARBA" id="ARBA00007639"/>
    </source>
</evidence>
<evidence type="ECO:0000256" key="3">
    <source>
        <dbReference type="ARBA" id="ARBA00022729"/>
    </source>
</evidence>
<feature type="compositionally biased region" description="Polar residues" evidence="4">
    <location>
        <begin position="14"/>
        <end position="24"/>
    </location>
</feature>
<evidence type="ECO:0000256" key="4">
    <source>
        <dbReference type="SAM" id="MobiDB-lite"/>
    </source>
</evidence>
<comment type="caution">
    <text evidence="6">The sequence shown here is derived from an EMBL/GenBank/DDBJ whole genome shotgun (WGS) entry which is preliminary data.</text>
</comment>
<evidence type="ECO:0000259" key="5">
    <source>
        <dbReference type="Pfam" id="PF13407"/>
    </source>
</evidence>
<evidence type="ECO:0000313" key="6">
    <source>
        <dbReference type="EMBL" id="MBF4160765.1"/>
    </source>
</evidence>
<evidence type="ECO:0000256" key="1">
    <source>
        <dbReference type="ARBA" id="ARBA00004196"/>
    </source>
</evidence>
<dbReference type="RefSeq" id="WP_194501944.1">
    <property type="nucleotide sequence ID" value="NZ_JADIVZ010000001.1"/>
</dbReference>
<dbReference type="PANTHER" id="PTHR46847">
    <property type="entry name" value="D-ALLOSE-BINDING PERIPLASMIC PROTEIN-RELATED"/>
    <property type="match status" value="1"/>
</dbReference>
<dbReference type="GO" id="GO:0030246">
    <property type="term" value="F:carbohydrate binding"/>
    <property type="evidence" value="ECO:0007669"/>
    <property type="project" value="UniProtKB-ARBA"/>
</dbReference>
<dbReference type="EMBL" id="JADIVZ010000001">
    <property type="protein sequence ID" value="MBF4160765.1"/>
    <property type="molecule type" value="Genomic_DNA"/>
</dbReference>
<feature type="domain" description="Periplasmic binding protein" evidence="5">
    <location>
        <begin position="37"/>
        <end position="297"/>
    </location>
</feature>
<dbReference type="Proteomes" id="UP000656804">
    <property type="component" value="Unassembled WGS sequence"/>
</dbReference>
<keyword evidence="7" id="KW-1185">Reference proteome</keyword>
<dbReference type="PANTHER" id="PTHR46847:SF1">
    <property type="entry name" value="D-ALLOSE-BINDING PERIPLASMIC PROTEIN-RELATED"/>
    <property type="match status" value="1"/>
</dbReference>
<evidence type="ECO:0000313" key="7">
    <source>
        <dbReference type="Proteomes" id="UP000656804"/>
    </source>
</evidence>
<dbReference type="Gene3D" id="3.40.50.2300">
    <property type="match status" value="2"/>
</dbReference>
<feature type="region of interest" description="Disordered" evidence="4">
    <location>
        <begin position="1"/>
        <end position="29"/>
    </location>
</feature>
<dbReference type="InterPro" id="IPR028082">
    <property type="entry name" value="Peripla_BP_I"/>
</dbReference>
<sequence>MTVEEAKSIVAKATQPSTKWTGPTTGPRAKEGGETIAYVSSDQSYVSYVNWGDGVKDAADKLGWEYKAFDGKGTVSGTLTAMQQAVASNPVAIVTSADASALQAPISQAVKNGIPVIGIHATAYPGPDPELGLFTNIASDPAEIGRTQAAYVIATSDGTAKLAHMLDNSYAIARFKAEAATTPVENLSTATFLESINIPVAEQSKRIPTAVSALLSKYGSDNVWITTCCDNFYPYVAAALRSSGVAPNAIKLVGADGAPSAYDMIRKGQYEVATVPEPSTLFGYQAVDAVVHAMAGEAPDEFVAPTYLVVKDNVDAEGGSKDQYIPSNGFACHYANIWLGTNDDCSAAS</sequence>
<dbReference type="AlphaFoldDB" id="A0A930UXA4"/>
<keyword evidence="3" id="KW-0732">Signal</keyword>
<comment type="similarity">
    <text evidence="2">Belongs to the bacterial solute-binding protein 2 family.</text>
</comment>
<accession>A0A930UXA4</accession>
<dbReference type="InterPro" id="IPR025997">
    <property type="entry name" value="SBP_2_dom"/>
</dbReference>
<gene>
    <name evidence="6" type="ORF">ISG29_03630</name>
</gene>